<organism evidence="2 3">
    <name type="scientific">Riccia fluitans</name>
    <dbReference type="NCBI Taxonomy" id="41844"/>
    <lineage>
        <taxon>Eukaryota</taxon>
        <taxon>Viridiplantae</taxon>
        <taxon>Streptophyta</taxon>
        <taxon>Embryophyta</taxon>
        <taxon>Marchantiophyta</taxon>
        <taxon>Marchantiopsida</taxon>
        <taxon>Marchantiidae</taxon>
        <taxon>Marchantiales</taxon>
        <taxon>Ricciaceae</taxon>
        <taxon>Riccia</taxon>
    </lineage>
</organism>
<dbReference type="Proteomes" id="UP001605036">
    <property type="component" value="Unassembled WGS sequence"/>
</dbReference>
<evidence type="ECO:0000313" key="3">
    <source>
        <dbReference type="Proteomes" id="UP001605036"/>
    </source>
</evidence>
<evidence type="ECO:0000313" key="2">
    <source>
        <dbReference type="EMBL" id="KAL2642140.1"/>
    </source>
</evidence>
<comment type="caution">
    <text evidence="2">The sequence shown here is derived from an EMBL/GenBank/DDBJ whole genome shotgun (WGS) entry which is preliminary data.</text>
</comment>
<keyword evidence="3" id="KW-1185">Reference proteome</keyword>
<feature type="region of interest" description="Disordered" evidence="1">
    <location>
        <begin position="76"/>
        <end position="98"/>
    </location>
</feature>
<sequence>MQMMVGGWNGRSSMRRRRIDDDDRVHNYTYGDRTYRSGERQFCGSCCTTTLSCTIPTMKLMLNKMHEKQQQMVKVQSHILDPDAEEGDEKNDDLNDVV</sequence>
<evidence type="ECO:0000256" key="1">
    <source>
        <dbReference type="SAM" id="MobiDB-lite"/>
    </source>
</evidence>
<accession>A0ABD1Z3Q3</accession>
<reference evidence="2 3" key="1">
    <citation type="submission" date="2024-09" db="EMBL/GenBank/DDBJ databases">
        <title>Chromosome-scale assembly of Riccia fluitans.</title>
        <authorList>
            <person name="Paukszto L."/>
            <person name="Sawicki J."/>
            <person name="Karawczyk K."/>
            <person name="Piernik-Szablinska J."/>
            <person name="Szczecinska M."/>
            <person name="Mazdziarz M."/>
        </authorList>
    </citation>
    <scope>NUCLEOTIDE SEQUENCE [LARGE SCALE GENOMIC DNA]</scope>
    <source>
        <strain evidence="2">Rf_01</strain>
        <tissue evidence="2">Aerial parts of the thallus</tissue>
    </source>
</reference>
<proteinExistence type="predicted"/>
<feature type="compositionally biased region" description="Acidic residues" evidence="1">
    <location>
        <begin position="82"/>
        <end position="98"/>
    </location>
</feature>
<dbReference type="EMBL" id="JBHFFA010000002">
    <property type="protein sequence ID" value="KAL2642140.1"/>
    <property type="molecule type" value="Genomic_DNA"/>
</dbReference>
<name>A0ABD1Z3Q3_9MARC</name>
<dbReference type="AlphaFoldDB" id="A0ABD1Z3Q3"/>
<protein>
    <submittedName>
        <fullName evidence="2">Uncharacterized protein</fullName>
    </submittedName>
</protein>
<gene>
    <name evidence="2" type="ORF">R1flu_009727</name>
</gene>